<dbReference type="OrthoDB" id="10621804at2759"/>
<evidence type="ECO:0000313" key="2">
    <source>
        <dbReference type="Proteomes" id="UP000179807"/>
    </source>
</evidence>
<evidence type="ECO:0000313" key="1">
    <source>
        <dbReference type="EMBL" id="OHT09900.1"/>
    </source>
</evidence>
<dbReference type="EMBL" id="MLAK01000627">
    <property type="protein sequence ID" value="OHT09900.1"/>
    <property type="molecule type" value="Genomic_DNA"/>
</dbReference>
<gene>
    <name evidence="1" type="ORF">TRFO_04450</name>
</gene>
<dbReference type="VEuPathDB" id="TrichDB:TRFO_04450"/>
<comment type="caution">
    <text evidence="1">The sequence shown here is derived from an EMBL/GenBank/DDBJ whole genome shotgun (WGS) entry which is preliminary data.</text>
</comment>
<keyword evidence="2" id="KW-1185">Reference proteome</keyword>
<dbReference type="RefSeq" id="XP_068363036.1">
    <property type="nucleotide sequence ID" value="XM_068491906.1"/>
</dbReference>
<dbReference type="Proteomes" id="UP000179807">
    <property type="component" value="Unassembled WGS sequence"/>
</dbReference>
<reference evidence="1" key="1">
    <citation type="submission" date="2016-10" db="EMBL/GenBank/DDBJ databases">
        <authorList>
            <person name="Benchimol M."/>
            <person name="Almeida L.G."/>
            <person name="Vasconcelos A.T."/>
            <person name="Perreira-Neves A."/>
            <person name="Rosa I.A."/>
            <person name="Tasca T."/>
            <person name="Bogo M.R."/>
            <person name="de Souza W."/>
        </authorList>
    </citation>
    <scope>NUCLEOTIDE SEQUENCE [LARGE SCALE GENOMIC DNA]</scope>
    <source>
        <strain evidence="1">K</strain>
    </source>
</reference>
<dbReference type="AlphaFoldDB" id="A0A1J4KJA6"/>
<organism evidence="1 2">
    <name type="scientific">Tritrichomonas foetus</name>
    <dbReference type="NCBI Taxonomy" id="1144522"/>
    <lineage>
        <taxon>Eukaryota</taxon>
        <taxon>Metamonada</taxon>
        <taxon>Parabasalia</taxon>
        <taxon>Tritrichomonadida</taxon>
        <taxon>Tritrichomonadidae</taxon>
        <taxon>Tritrichomonas</taxon>
    </lineage>
</organism>
<protein>
    <submittedName>
        <fullName evidence="1">Uncharacterized protein</fullName>
    </submittedName>
</protein>
<proteinExistence type="predicted"/>
<dbReference type="GeneID" id="94826610"/>
<accession>A0A1J4KJA6</accession>
<sequence length="788" mass="92343">MNSIHSLMNEQYQQLKNVTPSNIKILLNNCTNQTTKIREEIIITQRILCLLPLIDSNNYPAFFPENKNTFYKHISQSVEILRDSISPQQVQFISKTYDFFIQNPMELVNVTLSIERSEESLMPFLTYSIIPSFFGYFSCLEHLSLAFAFYCALITRASKPTIIFMLKPFFCNATTYRFIEILSNEVIQFFCQDVRLSNTYRSKKTFNTLMDEHASTFFDRIISSLKYLPDIHLKTLQFMHNFQWTGVQVFQFFLSSFVVPQLIEFIQNSNFAIHVTEFKSMANRLSIQITEDKLNPFFREYSIFEIPPAFNDFDLPYLNFLMTPLDNSIFFEAAKPIVQFPKLLLMLQNNKFMGRNQPYAPIWLKVFPKAPIPVLHSASWRNLIFNSKLLSSNLNFQNSQNFQNDFLKKKKQKINIPLFQRRFRMIQMIAREHDVDAFDIISGNHKFDQSTKIIKSSLNEKAIDISGVCDDCINIVMNSTSFSANTGNISNSDELCDKCLKLLSERKPMTFYDYALNVSFSKLQKRASLFEKLLVHKFALKRLNKWLDIVKGYFDITIFSLTDKIVMNFFSFAQTKNNLIQNSLKESPSILLQKVALFFDTQSTCQLYFCIRAELLLTHFKLILPKFQQKTKKFDEIWQKEKNSLSSLNLPQFSNSQSLKVIYNVLSNVHNTMNMINMIPFHRRYFRIIDCLRNYKNFCRVTKLKSSLLDYFLKLCSDSSFLVSVLEISAMLMKFPSFLALCSKEERLLWYELESELQTALNPSHELTSSYNEIHDLILQFVCRYAVE</sequence>
<name>A0A1J4KJA6_9EUKA</name>